<gene>
    <name evidence="9" type="ORF">GCM10007207_12390</name>
</gene>
<accession>A0ABQ1LSW8</accession>
<keyword evidence="3 9" id="KW-0808">Transferase</keyword>
<dbReference type="SUPFAM" id="SSF53448">
    <property type="entry name" value="Nucleotide-diphospho-sugar transferases"/>
    <property type="match status" value="1"/>
</dbReference>
<name>A0ABQ1LSW8_9PROT</name>
<evidence type="ECO:0000313" key="10">
    <source>
        <dbReference type="Proteomes" id="UP000637769"/>
    </source>
</evidence>
<evidence type="ECO:0000256" key="6">
    <source>
        <dbReference type="ARBA" id="ARBA00023136"/>
    </source>
</evidence>
<evidence type="ECO:0000256" key="3">
    <source>
        <dbReference type="ARBA" id="ARBA00022679"/>
    </source>
</evidence>
<keyword evidence="2" id="KW-0328">Glycosyltransferase</keyword>
<dbReference type="Proteomes" id="UP000637769">
    <property type="component" value="Unassembled WGS sequence"/>
</dbReference>
<dbReference type="InterPro" id="IPR050256">
    <property type="entry name" value="Glycosyltransferase_2"/>
</dbReference>
<feature type="transmembrane region" description="Helical" evidence="7">
    <location>
        <begin position="274"/>
        <end position="300"/>
    </location>
</feature>
<dbReference type="RefSeq" id="WP_188425940.1">
    <property type="nucleotide sequence ID" value="NZ_BMCH01000003.1"/>
</dbReference>
<dbReference type="PANTHER" id="PTHR48090">
    <property type="entry name" value="UNDECAPRENYL-PHOSPHATE 4-DEOXY-4-FORMAMIDO-L-ARABINOSE TRANSFERASE-RELATED"/>
    <property type="match status" value="1"/>
</dbReference>
<evidence type="ECO:0000256" key="1">
    <source>
        <dbReference type="ARBA" id="ARBA00004141"/>
    </source>
</evidence>
<evidence type="ECO:0000256" key="2">
    <source>
        <dbReference type="ARBA" id="ARBA00022676"/>
    </source>
</evidence>
<keyword evidence="6 7" id="KW-0472">Membrane</keyword>
<organism evidence="9 10">
    <name type="scientific">Asaia siamensis</name>
    <dbReference type="NCBI Taxonomy" id="110479"/>
    <lineage>
        <taxon>Bacteria</taxon>
        <taxon>Pseudomonadati</taxon>
        <taxon>Pseudomonadota</taxon>
        <taxon>Alphaproteobacteria</taxon>
        <taxon>Acetobacterales</taxon>
        <taxon>Acetobacteraceae</taxon>
        <taxon>Asaia</taxon>
    </lineage>
</organism>
<dbReference type="InterPro" id="IPR029044">
    <property type="entry name" value="Nucleotide-diphossugar_trans"/>
</dbReference>
<evidence type="ECO:0000256" key="5">
    <source>
        <dbReference type="ARBA" id="ARBA00022989"/>
    </source>
</evidence>
<keyword evidence="5 7" id="KW-1133">Transmembrane helix</keyword>
<dbReference type="InterPro" id="IPR001173">
    <property type="entry name" value="Glyco_trans_2-like"/>
</dbReference>
<proteinExistence type="predicted"/>
<evidence type="ECO:0000256" key="7">
    <source>
        <dbReference type="SAM" id="Phobius"/>
    </source>
</evidence>
<dbReference type="GO" id="GO:0016740">
    <property type="term" value="F:transferase activity"/>
    <property type="evidence" value="ECO:0007669"/>
    <property type="project" value="UniProtKB-KW"/>
</dbReference>
<dbReference type="Gene3D" id="3.90.550.10">
    <property type="entry name" value="Spore Coat Polysaccharide Biosynthesis Protein SpsA, Chain A"/>
    <property type="match status" value="1"/>
</dbReference>
<reference evidence="10" key="1">
    <citation type="journal article" date="2019" name="Int. J. Syst. Evol. Microbiol.">
        <title>The Global Catalogue of Microorganisms (GCM) 10K type strain sequencing project: providing services to taxonomists for standard genome sequencing and annotation.</title>
        <authorList>
            <consortium name="The Broad Institute Genomics Platform"/>
            <consortium name="The Broad Institute Genome Sequencing Center for Infectious Disease"/>
            <person name="Wu L."/>
            <person name="Ma J."/>
        </authorList>
    </citation>
    <scope>NUCLEOTIDE SEQUENCE [LARGE SCALE GENOMIC DNA]</scope>
    <source>
        <strain evidence="10">CCM 7132</strain>
    </source>
</reference>
<evidence type="ECO:0000313" key="9">
    <source>
        <dbReference type="EMBL" id="GGC28454.1"/>
    </source>
</evidence>
<comment type="caution">
    <text evidence="9">The sequence shown here is derived from an EMBL/GenBank/DDBJ whole genome shotgun (WGS) entry which is preliminary data.</text>
</comment>
<comment type="subcellular location">
    <subcellularLocation>
        <location evidence="1">Membrane</location>
        <topology evidence="1">Multi-pass membrane protein</topology>
    </subcellularLocation>
</comment>
<evidence type="ECO:0000259" key="8">
    <source>
        <dbReference type="Pfam" id="PF00535"/>
    </source>
</evidence>
<sequence>MPARVETYRADVVIPCYQEQDALPLTAPDILSYFRKLQVSPKNSMSSFRLLLIDDGSKDKTWDIIEKISRNNHEVIGIKLSRNYGHQMAMLSGLSHSSADIIITMDADLQDDIQAVEQMLAAYESGSHLALGVREDRTSDSPAKRWTANTFYRVLSLLGVNIIENHADFRLMSRRSLDALLDHSEVNLFLRGLIPAIGFPVTLIPYTRKVRVAGETKYTIKKMLHLALDGVTSFSVAPLRVIAALGGIIFTLSILSGLYVIVERVFFPQNTIPGWASTVFPLLLLSGMQIFSVGVVGEYVGKIYMEVKKRPRFIVEEITPPNIDGNTRH</sequence>
<dbReference type="CDD" id="cd04187">
    <property type="entry name" value="DPM1_like_bac"/>
    <property type="match status" value="1"/>
</dbReference>
<keyword evidence="4 7" id="KW-0812">Transmembrane</keyword>
<feature type="transmembrane region" description="Helical" evidence="7">
    <location>
        <begin position="241"/>
        <end position="262"/>
    </location>
</feature>
<feature type="domain" description="Glycosyltransferase 2-like" evidence="8">
    <location>
        <begin position="12"/>
        <end position="180"/>
    </location>
</feature>
<dbReference type="Pfam" id="PF00535">
    <property type="entry name" value="Glycos_transf_2"/>
    <property type="match status" value="1"/>
</dbReference>
<dbReference type="EMBL" id="BMCH01000003">
    <property type="protein sequence ID" value="GGC28454.1"/>
    <property type="molecule type" value="Genomic_DNA"/>
</dbReference>
<keyword evidence="10" id="KW-1185">Reference proteome</keyword>
<evidence type="ECO:0000256" key="4">
    <source>
        <dbReference type="ARBA" id="ARBA00022692"/>
    </source>
</evidence>
<dbReference type="PANTHER" id="PTHR48090:SF1">
    <property type="entry name" value="PROPHAGE BACTOPRENOL GLUCOSYL TRANSFERASE HOMOLOG"/>
    <property type="match status" value="1"/>
</dbReference>
<protein>
    <submittedName>
        <fullName evidence="9">Glycosyl transferase</fullName>
    </submittedName>
</protein>